<dbReference type="Proteomes" id="UP001183817">
    <property type="component" value="Unassembled WGS sequence"/>
</dbReference>
<gene>
    <name evidence="1" type="ORF">J2S64_001109</name>
</gene>
<sequence>MGYRFYGLSNRDSDYQPEAVERLHLTYPLLSDPGFSAATELVRSTLIVVAGNIAHANLGITDTDAQPRRLLAQLRDP</sequence>
<name>A0ABU2BI59_9MICC</name>
<keyword evidence="2" id="KW-1185">Reference proteome</keyword>
<evidence type="ECO:0000313" key="1">
    <source>
        <dbReference type="EMBL" id="MDR7357418.1"/>
    </source>
</evidence>
<dbReference type="RefSeq" id="WP_310288864.1">
    <property type="nucleotide sequence ID" value="NZ_BAAAWO010000001.1"/>
</dbReference>
<comment type="caution">
    <text evidence="1">The sequence shown here is derived from an EMBL/GenBank/DDBJ whole genome shotgun (WGS) entry which is preliminary data.</text>
</comment>
<organism evidence="1 2">
    <name type="scientific">Paeniglutamicibacter sulfureus</name>
    <dbReference type="NCBI Taxonomy" id="43666"/>
    <lineage>
        <taxon>Bacteria</taxon>
        <taxon>Bacillati</taxon>
        <taxon>Actinomycetota</taxon>
        <taxon>Actinomycetes</taxon>
        <taxon>Micrococcales</taxon>
        <taxon>Micrococcaceae</taxon>
        <taxon>Paeniglutamicibacter</taxon>
    </lineage>
</organism>
<dbReference type="EMBL" id="JAVDYI010000001">
    <property type="protein sequence ID" value="MDR7357418.1"/>
    <property type="molecule type" value="Genomic_DNA"/>
</dbReference>
<reference evidence="1 2" key="1">
    <citation type="submission" date="2023-07" db="EMBL/GenBank/DDBJ databases">
        <title>Sequencing the genomes of 1000 actinobacteria strains.</title>
        <authorList>
            <person name="Klenk H.-P."/>
        </authorList>
    </citation>
    <scope>NUCLEOTIDE SEQUENCE [LARGE SCALE GENOMIC DNA]</scope>
    <source>
        <strain evidence="1 2">DSM 20167</strain>
    </source>
</reference>
<accession>A0ABU2BI59</accession>
<dbReference type="InterPro" id="IPR036249">
    <property type="entry name" value="Thioredoxin-like_sf"/>
</dbReference>
<evidence type="ECO:0000313" key="2">
    <source>
        <dbReference type="Proteomes" id="UP001183817"/>
    </source>
</evidence>
<proteinExistence type="predicted"/>
<dbReference type="SUPFAM" id="SSF52833">
    <property type="entry name" value="Thioredoxin-like"/>
    <property type="match status" value="1"/>
</dbReference>
<protein>
    <submittedName>
        <fullName evidence="1">Peroxiredoxin</fullName>
    </submittedName>
</protein>